<dbReference type="OMA" id="CPNISAT"/>
<dbReference type="InterPro" id="IPR019183">
    <property type="entry name" value="NAA25_NatB_aux_su"/>
</dbReference>
<dbReference type="Proteomes" id="UP000014760">
    <property type="component" value="Unassembled WGS sequence"/>
</dbReference>
<proteinExistence type="inferred from homology"/>
<dbReference type="HOGENOM" id="CLU_645993_0_0_1"/>
<comment type="similarity">
    <text evidence="1">Belongs to the MDM20/NAA25 family.</text>
</comment>
<evidence type="ECO:0000256" key="1">
    <source>
        <dbReference type="ARBA" id="ARBA00006298"/>
    </source>
</evidence>
<reference evidence="4" key="1">
    <citation type="submission" date="2012-12" db="EMBL/GenBank/DDBJ databases">
        <authorList>
            <person name="Hellsten U."/>
            <person name="Grimwood J."/>
            <person name="Chapman J.A."/>
            <person name="Shapiro H."/>
            <person name="Aerts A."/>
            <person name="Otillar R.P."/>
            <person name="Terry A.Y."/>
            <person name="Boore J.L."/>
            <person name="Simakov O."/>
            <person name="Marletaz F."/>
            <person name="Cho S.-J."/>
            <person name="Edsinger-Gonzales E."/>
            <person name="Havlak P."/>
            <person name="Kuo D.-H."/>
            <person name="Larsson T."/>
            <person name="Lv J."/>
            <person name="Arendt D."/>
            <person name="Savage R."/>
            <person name="Osoegawa K."/>
            <person name="de Jong P."/>
            <person name="Lindberg D.R."/>
            <person name="Seaver E.C."/>
            <person name="Weisblat D.A."/>
            <person name="Putnam N.H."/>
            <person name="Grigoriev I.V."/>
            <person name="Rokhsar D.S."/>
        </authorList>
    </citation>
    <scope>NUCLEOTIDE SEQUENCE</scope>
    <source>
        <strain evidence="4">I ESC-2004</strain>
    </source>
</reference>
<name>R7TD83_CAPTE</name>
<dbReference type="PANTHER" id="PTHR22767:SF3">
    <property type="entry name" value="N-ALPHA-ACETYLTRANSFERASE 25, NATB AUXILIARY SUBUNIT"/>
    <property type="match status" value="1"/>
</dbReference>
<dbReference type="EnsemblMetazoa" id="CapteT219045">
    <property type="protein sequence ID" value="CapteP219045"/>
    <property type="gene ID" value="CapteG219045"/>
</dbReference>
<sequence>MLFDAMLEFFTLNHKDTAEYMISAYKFGAFHKINEFLGFKNRLQNSMQCASATIERLLLDIAKETKSHEKTEQILHYMEIDPLNDKIAWADLRDNRDFDIWLHWQAPERELTQMHISESFAEETAWLRVRHLLVRMLAAVVQLGSNSEHENGNNHHDKSGDTSDTVSVLRDLMAMFSKHLESCSKTYAQPTEFPLLGPYRTRLSTYLRLNLGSLVLDALESALYVRQICQNGAAGEKVDDSREAMLKSALAERLSALVKSHQRTLLVAQSKSLDPTVLEEMVLISECVGQLVIVAGASHRFLKPLKTMLTKQKKKKKKSVELPVTFSTFTEHLSNLQGSIEKLQDAVKTMDGADIVQQMSALQINQSESVTEVWRKIQSSYEQSAQEMLNPFGLKGRLLAITEALIFRIDCYIETYLLCHCSSAV</sequence>
<dbReference type="GO" id="GO:0031416">
    <property type="term" value="C:NatB complex"/>
    <property type="evidence" value="ECO:0007669"/>
    <property type="project" value="TreeGrafter"/>
</dbReference>
<dbReference type="OrthoDB" id="1874341at2759"/>
<dbReference type="STRING" id="283909.R7TD83"/>
<evidence type="ECO:0000313" key="2">
    <source>
        <dbReference type="EMBL" id="ELT91698.1"/>
    </source>
</evidence>
<protein>
    <submittedName>
        <fullName evidence="2 3">Uncharacterized protein</fullName>
    </submittedName>
</protein>
<dbReference type="AlphaFoldDB" id="R7TD83"/>
<dbReference type="EMBL" id="KB310391">
    <property type="protein sequence ID" value="ELT91698.1"/>
    <property type="molecule type" value="Genomic_DNA"/>
</dbReference>
<organism evidence="2">
    <name type="scientific">Capitella teleta</name>
    <name type="common">Polychaete worm</name>
    <dbReference type="NCBI Taxonomy" id="283909"/>
    <lineage>
        <taxon>Eukaryota</taxon>
        <taxon>Metazoa</taxon>
        <taxon>Spiralia</taxon>
        <taxon>Lophotrochozoa</taxon>
        <taxon>Annelida</taxon>
        <taxon>Polychaeta</taxon>
        <taxon>Sedentaria</taxon>
        <taxon>Scolecida</taxon>
        <taxon>Capitellidae</taxon>
        <taxon>Capitella</taxon>
    </lineage>
</organism>
<evidence type="ECO:0000313" key="4">
    <source>
        <dbReference type="Proteomes" id="UP000014760"/>
    </source>
</evidence>
<reference evidence="2 4" key="2">
    <citation type="journal article" date="2013" name="Nature">
        <title>Insights into bilaterian evolution from three spiralian genomes.</title>
        <authorList>
            <person name="Simakov O."/>
            <person name="Marletaz F."/>
            <person name="Cho S.J."/>
            <person name="Edsinger-Gonzales E."/>
            <person name="Havlak P."/>
            <person name="Hellsten U."/>
            <person name="Kuo D.H."/>
            <person name="Larsson T."/>
            <person name="Lv J."/>
            <person name="Arendt D."/>
            <person name="Savage R."/>
            <person name="Osoegawa K."/>
            <person name="de Jong P."/>
            <person name="Grimwood J."/>
            <person name="Chapman J.A."/>
            <person name="Shapiro H."/>
            <person name="Aerts A."/>
            <person name="Otillar R.P."/>
            <person name="Terry A.Y."/>
            <person name="Boore J.L."/>
            <person name="Grigoriev I.V."/>
            <person name="Lindberg D.R."/>
            <person name="Seaver E.C."/>
            <person name="Weisblat D.A."/>
            <person name="Putnam N.H."/>
            <person name="Rokhsar D.S."/>
        </authorList>
    </citation>
    <scope>NUCLEOTIDE SEQUENCE</scope>
    <source>
        <strain evidence="2 4">I ESC-2004</strain>
    </source>
</reference>
<dbReference type="Pfam" id="PF09797">
    <property type="entry name" value="NatB_MDM20"/>
    <property type="match status" value="1"/>
</dbReference>
<evidence type="ECO:0000313" key="3">
    <source>
        <dbReference type="EnsemblMetazoa" id="CapteP219045"/>
    </source>
</evidence>
<dbReference type="EMBL" id="AMQN01002916">
    <property type="status" value="NOT_ANNOTATED_CDS"/>
    <property type="molecule type" value="Genomic_DNA"/>
</dbReference>
<dbReference type="PANTHER" id="PTHR22767">
    <property type="entry name" value="N-TERMINAL ACETYLTRANSFERASE-RELATED"/>
    <property type="match status" value="1"/>
</dbReference>
<keyword evidence="4" id="KW-1185">Reference proteome</keyword>
<reference evidence="3" key="3">
    <citation type="submission" date="2015-06" db="UniProtKB">
        <authorList>
            <consortium name="EnsemblMetazoa"/>
        </authorList>
    </citation>
    <scope>IDENTIFICATION</scope>
</reference>
<gene>
    <name evidence="2" type="ORF">CAPTEDRAFT_219045</name>
</gene>
<accession>R7TD83</accession>